<sequence length="401" mass="41995">MAYGVQVTSEQRRAVQHLAKYLCRVCEKWKEPASFSNKELGNYTNKIACGNKVNGVTAKLRCRNCSGGALTEKFCEGPCKTWKDLQKFSKSARSNGGSQCCKNCVLWAETQEPGMVTAAPPVGDNIHGEDEDDDHLTAGAATYSDPEAGDSDSDYEDFAHTTTSKAGSRVSNVPAPVPGARQTPSMATGSVGPRQHIAVPYDSLSAMSLNGSNTTSNPGTGHTMATGNLSTPTISGARIPPGSALLSGSGAASGVGSRNTVTQKSFDIKSQSSASNPYETASSGLPWGAVDARRRDPATQRAAPNQFTGWDNSGQAHVQHKTPSSSGTQTPQPSALAPARVPTARNTNWARPVGSRGAQPTIPPPNGVRPGAAGAVPISRPLADSRSDDEDSDDFDDLYNM</sequence>
<comment type="caution">
    <text evidence="3">The sequence shown here is derived from an EMBL/GenBank/DDBJ whole genome shotgun (WGS) entry which is preliminary data.</text>
</comment>
<feature type="region of interest" description="Disordered" evidence="1">
    <location>
        <begin position="240"/>
        <end position="259"/>
    </location>
</feature>
<dbReference type="EMBL" id="JAFJYH010000002">
    <property type="protein sequence ID" value="KAG4426466.1"/>
    <property type="molecule type" value="Genomic_DNA"/>
</dbReference>
<dbReference type="Pfam" id="PF12898">
    <property type="entry name" value="Stc1"/>
    <property type="match status" value="1"/>
</dbReference>
<dbReference type="InterPro" id="IPR024630">
    <property type="entry name" value="Stc1"/>
</dbReference>
<feature type="compositionally biased region" description="Low complexity" evidence="1">
    <location>
        <begin position="322"/>
        <end position="334"/>
    </location>
</feature>
<feature type="compositionally biased region" description="Low complexity" evidence="1">
    <location>
        <begin position="242"/>
        <end position="257"/>
    </location>
</feature>
<evidence type="ECO:0000313" key="4">
    <source>
        <dbReference type="Proteomes" id="UP000664132"/>
    </source>
</evidence>
<feature type="region of interest" description="Disordered" evidence="1">
    <location>
        <begin position="124"/>
        <end position="192"/>
    </location>
</feature>
<dbReference type="OrthoDB" id="3514033at2759"/>
<feature type="domain" description="Stc1" evidence="2">
    <location>
        <begin position="23"/>
        <end position="105"/>
    </location>
</feature>
<feature type="compositionally biased region" description="Acidic residues" evidence="1">
    <location>
        <begin position="147"/>
        <end position="156"/>
    </location>
</feature>
<dbReference type="AlphaFoldDB" id="A0A8H7WKQ0"/>
<accession>A0A8H7WKQ0</accession>
<protein>
    <recommendedName>
        <fullName evidence="2">Stc1 domain-containing protein</fullName>
    </recommendedName>
</protein>
<keyword evidence="4" id="KW-1185">Reference proteome</keyword>
<dbReference type="Proteomes" id="UP000664132">
    <property type="component" value="Unassembled WGS sequence"/>
</dbReference>
<feature type="compositionally biased region" description="Polar residues" evidence="1">
    <location>
        <begin position="302"/>
        <end position="316"/>
    </location>
</feature>
<evidence type="ECO:0000256" key="1">
    <source>
        <dbReference type="SAM" id="MobiDB-lite"/>
    </source>
</evidence>
<proteinExistence type="predicted"/>
<feature type="region of interest" description="Disordered" evidence="1">
    <location>
        <begin position="267"/>
        <end position="401"/>
    </location>
</feature>
<name>A0A8H7WKQ0_9HELO</name>
<organism evidence="3 4">
    <name type="scientific">Cadophora malorum</name>
    <dbReference type="NCBI Taxonomy" id="108018"/>
    <lineage>
        <taxon>Eukaryota</taxon>
        <taxon>Fungi</taxon>
        <taxon>Dikarya</taxon>
        <taxon>Ascomycota</taxon>
        <taxon>Pezizomycotina</taxon>
        <taxon>Leotiomycetes</taxon>
        <taxon>Helotiales</taxon>
        <taxon>Ploettnerulaceae</taxon>
        <taxon>Cadophora</taxon>
    </lineage>
</organism>
<evidence type="ECO:0000313" key="3">
    <source>
        <dbReference type="EMBL" id="KAG4426466.1"/>
    </source>
</evidence>
<feature type="compositionally biased region" description="Acidic residues" evidence="1">
    <location>
        <begin position="387"/>
        <end position="401"/>
    </location>
</feature>
<evidence type="ECO:0000259" key="2">
    <source>
        <dbReference type="Pfam" id="PF12898"/>
    </source>
</evidence>
<gene>
    <name evidence="3" type="ORF">IFR04_000348</name>
</gene>
<feature type="compositionally biased region" description="Polar residues" evidence="1">
    <location>
        <begin position="160"/>
        <end position="171"/>
    </location>
</feature>
<reference evidence="3" key="1">
    <citation type="submission" date="2021-02" db="EMBL/GenBank/DDBJ databases">
        <title>Genome sequence Cadophora malorum strain M34.</title>
        <authorList>
            <person name="Stefanovic E."/>
            <person name="Vu D."/>
            <person name="Scully C."/>
            <person name="Dijksterhuis J."/>
            <person name="Roader J."/>
            <person name="Houbraken J."/>
        </authorList>
    </citation>
    <scope>NUCLEOTIDE SEQUENCE</scope>
    <source>
        <strain evidence="3">M34</strain>
    </source>
</reference>
<feature type="compositionally biased region" description="Polar residues" evidence="1">
    <location>
        <begin position="267"/>
        <end position="283"/>
    </location>
</feature>